<dbReference type="Pfam" id="PF01992">
    <property type="entry name" value="vATP-synt_AC39"/>
    <property type="match status" value="1"/>
</dbReference>
<evidence type="ECO:0000313" key="1">
    <source>
        <dbReference type="EMBL" id="EPR79632.1"/>
    </source>
</evidence>
<sequence>MLNLKAADDSLVDEIGYFQELETLKFSNNMEDVYKFCIEPTFLKNLFDKIQYVNDIKQNNLQIMEAEIRKIHTNNFYMKITHNMDHMKNILKAEGTRYLVELVINSLSSIKGEDRKKFLPQITKFTTGDINALSLASSLDDIKNIIRIDGNEDQILNKLLSKEIDEYLFSFNKFNDISTVYAYFKLKEREIQNILWILECIRHEKKEYAGNIVKVNG</sequence>
<dbReference type="FunCoup" id="S7WCW9">
    <property type="interactions" value="96"/>
</dbReference>
<dbReference type="STRING" id="1358809.S7WCW9"/>
<dbReference type="GO" id="GO:0046961">
    <property type="term" value="F:proton-transporting ATPase activity, rotational mechanism"/>
    <property type="evidence" value="ECO:0007669"/>
    <property type="project" value="InterPro"/>
</dbReference>
<dbReference type="EMBL" id="ATCN01000174">
    <property type="protein sequence ID" value="EPR79632.1"/>
    <property type="molecule type" value="Genomic_DNA"/>
</dbReference>
<dbReference type="Proteomes" id="UP000014978">
    <property type="component" value="Unassembled WGS sequence"/>
</dbReference>
<dbReference type="HOGENOM" id="CLU_051277_2_0_1"/>
<keyword evidence="2" id="KW-1185">Reference proteome</keyword>
<protein>
    <submittedName>
        <fullName evidence="1">V-type ATPase subunit D</fullName>
    </submittedName>
</protein>
<reference evidence="2" key="1">
    <citation type="journal article" date="2013" name="PLoS Genet.">
        <title>The genome of Spraguea lophii and the basis of host-microsporidian interactions.</title>
        <authorList>
            <person name="Campbell S.E."/>
            <person name="Williams T.A."/>
            <person name="Yousuf A."/>
            <person name="Soanes D.M."/>
            <person name="Paszkiewicz K.H."/>
            <person name="Williams B.A.P."/>
        </authorList>
    </citation>
    <scope>NUCLEOTIDE SEQUENCE [LARGE SCALE GENOMIC DNA]</scope>
    <source>
        <strain evidence="2">42_110</strain>
    </source>
</reference>
<dbReference type="VEuPathDB" id="MicrosporidiaDB:SLOPH_2047"/>
<dbReference type="InterPro" id="IPR002843">
    <property type="entry name" value="ATPase_V0-cplx_csu/dsu"/>
</dbReference>
<dbReference type="PANTHER" id="PTHR11028">
    <property type="entry name" value="VACUOLAR ATP SYNTHASE SUBUNIT AC39"/>
    <property type="match status" value="1"/>
</dbReference>
<dbReference type="InterPro" id="IPR016727">
    <property type="entry name" value="ATPase_V0-cplx_dsu"/>
</dbReference>
<proteinExistence type="predicted"/>
<dbReference type="OrthoDB" id="10250083at2759"/>
<evidence type="ECO:0000313" key="2">
    <source>
        <dbReference type="Proteomes" id="UP000014978"/>
    </source>
</evidence>
<dbReference type="SUPFAM" id="SSF103486">
    <property type="entry name" value="V-type ATP synthase subunit C"/>
    <property type="match status" value="1"/>
</dbReference>
<dbReference type="InterPro" id="IPR036079">
    <property type="entry name" value="ATPase_csu/dsu_sf"/>
</dbReference>
<accession>S7WCW9</accession>
<name>S7WCW9_SPRLO</name>
<dbReference type="GO" id="GO:0033179">
    <property type="term" value="C:proton-transporting V-type ATPase, V0 domain"/>
    <property type="evidence" value="ECO:0007669"/>
    <property type="project" value="InterPro"/>
</dbReference>
<dbReference type="AlphaFoldDB" id="S7WCW9"/>
<gene>
    <name evidence="1" type="ORF">SLOPH_2047</name>
</gene>
<organism evidence="1 2">
    <name type="scientific">Spraguea lophii (strain 42_110)</name>
    <name type="common">Microsporidian parasite</name>
    <dbReference type="NCBI Taxonomy" id="1358809"/>
    <lineage>
        <taxon>Eukaryota</taxon>
        <taxon>Fungi</taxon>
        <taxon>Fungi incertae sedis</taxon>
        <taxon>Microsporidia</taxon>
        <taxon>Spragueidae</taxon>
        <taxon>Spraguea</taxon>
    </lineage>
</organism>
<dbReference type="InParanoid" id="S7WCW9"/>
<comment type="caution">
    <text evidence="1">The sequence shown here is derived from an EMBL/GenBank/DDBJ whole genome shotgun (WGS) entry which is preliminary data.</text>
</comment>